<dbReference type="PANTHER" id="PTHR22775:SF3">
    <property type="entry name" value="SORTING NEXIN-13"/>
    <property type="match status" value="1"/>
</dbReference>
<dbReference type="EMBL" id="BPLQ01014703">
    <property type="protein sequence ID" value="GIY82287.1"/>
    <property type="molecule type" value="Genomic_DNA"/>
</dbReference>
<dbReference type="Gene3D" id="3.30.1520.10">
    <property type="entry name" value="Phox-like domain"/>
    <property type="match status" value="1"/>
</dbReference>
<feature type="domain" description="PXA" evidence="6">
    <location>
        <begin position="97"/>
        <end position="284"/>
    </location>
</feature>
<name>A0AAV4WHN1_9ARAC</name>
<evidence type="ECO:0000256" key="2">
    <source>
        <dbReference type="SAM" id="MobiDB-lite"/>
    </source>
</evidence>
<evidence type="ECO:0000313" key="8">
    <source>
        <dbReference type="Proteomes" id="UP001054837"/>
    </source>
</evidence>
<dbReference type="Pfam" id="PF00615">
    <property type="entry name" value="RGS"/>
    <property type="match status" value="1"/>
</dbReference>
<reference evidence="7 8" key="1">
    <citation type="submission" date="2021-06" db="EMBL/GenBank/DDBJ databases">
        <title>Caerostris darwini draft genome.</title>
        <authorList>
            <person name="Kono N."/>
            <person name="Arakawa K."/>
        </authorList>
    </citation>
    <scope>NUCLEOTIDE SEQUENCE [LARGE SCALE GENOMIC DNA]</scope>
</reference>
<feature type="region of interest" description="Disordered" evidence="2">
    <location>
        <begin position="952"/>
        <end position="1006"/>
    </location>
</feature>
<dbReference type="InterPro" id="IPR003114">
    <property type="entry name" value="Phox_assoc"/>
</dbReference>
<dbReference type="PANTHER" id="PTHR22775">
    <property type="entry name" value="SORTING NEXIN"/>
    <property type="match status" value="1"/>
</dbReference>
<sequence>MPMMTSKISWLILVVLLSIATFGLWTCFIVTISLAFFILGFIFMLSSEKNVKFFVNFDATSKATGRESIPFFGIPKVVVKMNRLSSKPKFDQRLTGSNEIDSQLREIMSFILRDFIQSWYQDVSSNTEFINGFNDMCKSLINNFSENSKEVNWISFFTQRVVEDFTSHLRLFRHAELALRKKHRENPDICVTLESIFFEKENELEKDICREDVCSNSDKETEYLQCICDLLLYILLPPEDFNNKILKHFLREVLSSTILQPLLSQFSDPDVINQNLTWLCKDYTVNNKLLLTILRRTDHLDELAAFLQISKHELKVQNSKDSGDKDEMKKYIKSISFVQNIARQRYERLLGHAKQSETDSAEFYLDFDSTDAPVFKKTEKLVSLPFDVIINNNIALHYFTQYLVNVDAEGYVFFYHNIEGFRTTVEMMKAEDLNNSEDGKSDKLKALGLQLYESYLGPNAVSKINLDENLLRKFASRLQTEPITETFFDEIQEKVYDVLENEYYLNGFKDSKMYVTLLAELDLLHDLSPDLDSLSSSKSEEEEKFNCDTVVPTDEEMLNELLTAEIRTDLDFPDMSSGPISDENKEVGILFAEVHSTGITHHAGRTFAVYAISVSHYRADGSEEKWFVVRRYSEFYDFHEAVISKFPLLSSFNFPSKKPFNNLTRQLMEKRRHMLNEFMQYLLSADVLSACDGLKLMVYNFLQPNVTEKAKKSFVRSVGTLVNPIKSSVKSVGQFARLVPDTFFELKVGFFKTFFKNNNMDSINEVKPTASKDIRTDDIPFRIMLLLMDEVFNLRNKDLWFRRRIMALLRQIIKTMQGGAINRKIRDYVQGMTSVTQIAEWLKLMSKSIWPDKKLAAPTPERELNTKMRTRILAKMLLFSAIPDELKHIIGYETSFKGAMLIFNMFQYPSLNRRLLLVLFESFLKTLFPNNKIPELIKKLHSQSVKLVSATPSSSMDNLSDAPSTVEDLPKSSEVTSESPKIAKKQPELLRAPSEIKDKKNRSRKEHKSNFFLECLPQSNILSSSPKVKKRKKSVESAKFYTDFDKEEDSVILPIGR</sequence>
<dbReference type="PROSITE" id="PS51207">
    <property type="entry name" value="PXA"/>
    <property type="match status" value="1"/>
</dbReference>
<feature type="domain" description="RGS" evidence="4">
    <location>
        <begin position="385"/>
        <end position="504"/>
    </location>
</feature>
<organism evidence="7 8">
    <name type="scientific">Caerostris darwini</name>
    <dbReference type="NCBI Taxonomy" id="1538125"/>
    <lineage>
        <taxon>Eukaryota</taxon>
        <taxon>Metazoa</taxon>
        <taxon>Ecdysozoa</taxon>
        <taxon>Arthropoda</taxon>
        <taxon>Chelicerata</taxon>
        <taxon>Arachnida</taxon>
        <taxon>Araneae</taxon>
        <taxon>Araneomorphae</taxon>
        <taxon>Entelegynae</taxon>
        <taxon>Araneoidea</taxon>
        <taxon>Araneidae</taxon>
        <taxon>Caerostris</taxon>
    </lineage>
</organism>
<dbReference type="InterPro" id="IPR036871">
    <property type="entry name" value="PX_dom_sf"/>
</dbReference>
<evidence type="ECO:0000259" key="6">
    <source>
        <dbReference type="PROSITE" id="PS51207"/>
    </source>
</evidence>
<accession>A0AAV4WHN1</accession>
<evidence type="ECO:0000313" key="7">
    <source>
        <dbReference type="EMBL" id="GIY82287.1"/>
    </source>
</evidence>
<dbReference type="AlphaFoldDB" id="A0AAV4WHN1"/>
<feature type="transmembrane region" description="Helical" evidence="3">
    <location>
        <begin position="12"/>
        <end position="45"/>
    </location>
</feature>
<dbReference type="Pfam" id="PF08628">
    <property type="entry name" value="Nexin_C"/>
    <property type="match status" value="1"/>
</dbReference>
<feature type="compositionally biased region" description="Polar residues" evidence="2">
    <location>
        <begin position="952"/>
        <end position="963"/>
    </location>
</feature>
<feature type="domain" description="PX" evidence="5">
    <location>
        <begin position="588"/>
        <end position="705"/>
    </location>
</feature>
<dbReference type="Pfam" id="PF00787">
    <property type="entry name" value="PX"/>
    <property type="match status" value="1"/>
</dbReference>
<dbReference type="SMART" id="SM00313">
    <property type="entry name" value="PXA"/>
    <property type="match status" value="1"/>
</dbReference>
<comment type="similarity">
    <text evidence="1">Belongs to the sorting nexin family.</text>
</comment>
<evidence type="ECO:0000256" key="3">
    <source>
        <dbReference type="SAM" id="Phobius"/>
    </source>
</evidence>
<dbReference type="GO" id="GO:0005769">
    <property type="term" value="C:early endosome"/>
    <property type="evidence" value="ECO:0007669"/>
    <property type="project" value="TreeGrafter"/>
</dbReference>
<dbReference type="InterPro" id="IPR001683">
    <property type="entry name" value="PX_dom"/>
</dbReference>
<dbReference type="InterPro" id="IPR044926">
    <property type="entry name" value="RGS_subdomain_2"/>
</dbReference>
<keyword evidence="3" id="KW-0472">Membrane</keyword>
<dbReference type="GO" id="GO:0035091">
    <property type="term" value="F:phosphatidylinositol binding"/>
    <property type="evidence" value="ECO:0007669"/>
    <property type="project" value="InterPro"/>
</dbReference>
<keyword evidence="8" id="KW-1185">Reference proteome</keyword>
<dbReference type="PROSITE" id="PS50132">
    <property type="entry name" value="RGS"/>
    <property type="match status" value="1"/>
</dbReference>
<dbReference type="SMART" id="SM00312">
    <property type="entry name" value="PX"/>
    <property type="match status" value="1"/>
</dbReference>
<dbReference type="InterPro" id="IPR036305">
    <property type="entry name" value="RGS_sf"/>
</dbReference>
<keyword evidence="3" id="KW-0812">Transmembrane</keyword>
<comment type="caution">
    <text evidence="7">The sequence shown here is derived from an EMBL/GenBank/DDBJ whole genome shotgun (WGS) entry which is preliminary data.</text>
</comment>
<keyword evidence="3" id="KW-1133">Transmembrane helix</keyword>
<dbReference type="Proteomes" id="UP001054837">
    <property type="component" value="Unassembled WGS sequence"/>
</dbReference>
<dbReference type="SUPFAM" id="SSF64268">
    <property type="entry name" value="PX domain"/>
    <property type="match status" value="1"/>
</dbReference>
<dbReference type="SUPFAM" id="SSF48097">
    <property type="entry name" value="Regulator of G-protein signaling, RGS"/>
    <property type="match status" value="1"/>
</dbReference>
<evidence type="ECO:0000259" key="5">
    <source>
        <dbReference type="PROSITE" id="PS50195"/>
    </source>
</evidence>
<evidence type="ECO:0000259" key="4">
    <source>
        <dbReference type="PROSITE" id="PS50132"/>
    </source>
</evidence>
<gene>
    <name evidence="7" type="primary">Snx13</name>
    <name evidence="7" type="ORF">CDAR_536331</name>
</gene>
<dbReference type="InterPro" id="IPR016137">
    <property type="entry name" value="RGS"/>
</dbReference>
<dbReference type="SMART" id="SM00315">
    <property type="entry name" value="RGS"/>
    <property type="match status" value="1"/>
</dbReference>
<proteinExistence type="inferred from homology"/>
<dbReference type="Gene3D" id="1.10.167.10">
    <property type="entry name" value="Regulator of G-protein Signalling 4, domain 2"/>
    <property type="match status" value="1"/>
</dbReference>
<dbReference type="InterPro" id="IPR013937">
    <property type="entry name" value="Sorting_nexin_C"/>
</dbReference>
<dbReference type="PROSITE" id="PS50195">
    <property type="entry name" value="PX"/>
    <property type="match status" value="1"/>
</dbReference>
<dbReference type="Pfam" id="PF02194">
    <property type="entry name" value="PXA"/>
    <property type="match status" value="1"/>
</dbReference>
<evidence type="ECO:0000256" key="1">
    <source>
        <dbReference type="ARBA" id="ARBA00010883"/>
    </source>
</evidence>
<protein>
    <submittedName>
        <fullName evidence="7">Sorting nexin-13</fullName>
    </submittedName>
</protein>